<keyword evidence="2" id="KW-1185">Reference proteome</keyword>
<dbReference type="Proteomes" id="UP001232001">
    <property type="component" value="Chromosome"/>
</dbReference>
<dbReference type="RefSeq" id="WP_279650724.1">
    <property type="nucleotide sequence ID" value="NZ_CP122539.1"/>
</dbReference>
<reference evidence="1 2" key="1">
    <citation type="submission" date="2023-04" db="EMBL/GenBank/DDBJ databases">
        <title>Tenacibaculum tangerinum sp. nov., isolated from sea tidal flat of South Korea.</title>
        <authorList>
            <person name="Lee S.H."/>
            <person name="Kim J.-J."/>
        </authorList>
    </citation>
    <scope>NUCLEOTIDE SEQUENCE [LARGE SCALE GENOMIC DNA]</scope>
    <source>
        <strain evidence="1 2">GRR-S3-23</strain>
    </source>
</reference>
<evidence type="ECO:0000313" key="1">
    <source>
        <dbReference type="EMBL" id="WGH74830.1"/>
    </source>
</evidence>
<name>A0ABY8L0F8_9FLAO</name>
<sequence>MKNTLFTLVFAFFCLIINGQNCIKGKIEELSQLKEKPLAVVLYEENKDLVKKLGKKIAKNNKKSEEYKKELKEYRDFISYFNTTIKEVVPDYWTLNDTKNIKYITEGELTKDKLKNYAILNLTSDVIITDLEFLTSQKNYVITYGASEKNRNKAVFQNYLTNVNYNIPGYADKELKKSIEKLKQERQNGPKYLSKENLIVSLALAQKYIEKAIELNNKISFEDFAGEEMKNNCSQLEGKTILFQEAIVHGKIKNELQNLLPTAKIELVSTDRIAQAVDNNEDILIGFPVTKKFVKQKGLGVMSVIPVTHKMIMNAKTKKIVAFVPHSGITSYSYFKKKDFKKLSEPCK</sequence>
<accession>A0ABY8L0F8</accession>
<protein>
    <submittedName>
        <fullName evidence="1">Uncharacterized protein</fullName>
    </submittedName>
</protein>
<gene>
    <name evidence="1" type="ORF">P8625_12175</name>
</gene>
<organism evidence="1 2">
    <name type="scientific">Tenacibaculum tangerinum</name>
    <dbReference type="NCBI Taxonomy" id="3038772"/>
    <lineage>
        <taxon>Bacteria</taxon>
        <taxon>Pseudomonadati</taxon>
        <taxon>Bacteroidota</taxon>
        <taxon>Flavobacteriia</taxon>
        <taxon>Flavobacteriales</taxon>
        <taxon>Flavobacteriaceae</taxon>
        <taxon>Tenacibaculum</taxon>
    </lineage>
</organism>
<evidence type="ECO:0000313" key="2">
    <source>
        <dbReference type="Proteomes" id="UP001232001"/>
    </source>
</evidence>
<dbReference type="EMBL" id="CP122539">
    <property type="protein sequence ID" value="WGH74830.1"/>
    <property type="molecule type" value="Genomic_DNA"/>
</dbReference>
<proteinExistence type="predicted"/>